<accession>A0A521AF88</accession>
<gene>
    <name evidence="7" type="ORF">SAMN06265380_10188</name>
</gene>
<dbReference type="GO" id="GO:0005886">
    <property type="term" value="C:plasma membrane"/>
    <property type="evidence" value="ECO:0007669"/>
    <property type="project" value="UniProtKB-SubCell"/>
</dbReference>
<dbReference type="NCBIfam" id="TIGR04283">
    <property type="entry name" value="glyco_like_mftF"/>
    <property type="match status" value="1"/>
</dbReference>
<dbReference type="InterPro" id="IPR001173">
    <property type="entry name" value="Glyco_trans_2-like"/>
</dbReference>
<comment type="subcellular location">
    <subcellularLocation>
        <location evidence="1">Cell membrane</location>
    </subcellularLocation>
</comment>
<evidence type="ECO:0000256" key="5">
    <source>
        <dbReference type="ARBA" id="ARBA00023136"/>
    </source>
</evidence>
<protein>
    <recommendedName>
        <fullName evidence="6">Glycosyltransferase 2-like domain-containing protein</fullName>
    </recommendedName>
</protein>
<evidence type="ECO:0000313" key="7">
    <source>
        <dbReference type="EMBL" id="SMO33438.1"/>
    </source>
</evidence>
<dbReference type="OrthoDB" id="5291101at2"/>
<sequence>MPAPISIVIPTLNAAETLPATLGALMEGLRAGLIHELIVSDAGSTDKTHEFAENAGARIVTGEASRGGQLRRGCAAAKADWLLVLHADTVLQDGWSNVVRDHLPSGRPAAFRLAFVAAGFAPSWVAGWANLRSRIFGLPYGDQGLLVRRSEYQDAGGFPDQPLMEDVALAKKLRRITLLSARAFTSADRYERAGWLRRGGRNLWTLTRYLLGADPERLARAYRQ</sequence>
<evidence type="ECO:0000256" key="3">
    <source>
        <dbReference type="ARBA" id="ARBA00022676"/>
    </source>
</evidence>
<proteinExistence type="predicted"/>
<dbReference type="Pfam" id="PF00535">
    <property type="entry name" value="Glycos_transf_2"/>
    <property type="match status" value="1"/>
</dbReference>
<organism evidence="7 8">
    <name type="scientific">Ruegeria faecimaris</name>
    <dbReference type="NCBI Taxonomy" id="686389"/>
    <lineage>
        <taxon>Bacteria</taxon>
        <taxon>Pseudomonadati</taxon>
        <taxon>Pseudomonadota</taxon>
        <taxon>Alphaproteobacteria</taxon>
        <taxon>Rhodobacterales</taxon>
        <taxon>Roseobacteraceae</taxon>
        <taxon>Ruegeria</taxon>
    </lineage>
</organism>
<feature type="domain" description="Glycosyltransferase 2-like" evidence="6">
    <location>
        <begin position="6"/>
        <end position="103"/>
    </location>
</feature>
<evidence type="ECO:0000259" key="6">
    <source>
        <dbReference type="Pfam" id="PF00535"/>
    </source>
</evidence>
<dbReference type="SUPFAM" id="SSF53448">
    <property type="entry name" value="Nucleotide-diphospho-sugar transferases"/>
    <property type="match status" value="1"/>
</dbReference>
<keyword evidence="4" id="KW-0808">Transferase</keyword>
<keyword evidence="2" id="KW-1003">Cell membrane</keyword>
<dbReference type="RefSeq" id="WP_142632928.1">
    <property type="nucleotide sequence ID" value="NZ_CANNGM010000001.1"/>
</dbReference>
<dbReference type="Proteomes" id="UP000319555">
    <property type="component" value="Unassembled WGS sequence"/>
</dbReference>
<dbReference type="CDD" id="cd02522">
    <property type="entry name" value="GT_2_like_a"/>
    <property type="match status" value="1"/>
</dbReference>
<evidence type="ECO:0000256" key="2">
    <source>
        <dbReference type="ARBA" id="ARBA00022475"/>
    </source>
</evidence>
<evidence type="ECO:0000313" key="8">
    <source>
        <dbReference type="Proteomes" id="UP000319555"/>
    </source>
</evidence>
<evidence type="ECO:0000256" key="1">
    <source>
        <dbReference type="ARBA" id="ARBA00004236"/>
    </source>
</evidence>
<evidence type="ECO:0000256" key="4">
    <source>
        <dbReference type="ARBA" id="ARBA00022679"/>
    </source>
</evidence>
<keyword evidence="3" id="KW-0328">Glycosyltransferase</keyword>
<dbReference type="InterPro" id="IPR026461">
    <property type="entry name" value="Trfase_2_rSAM/seldom_assoc"/>
</dbReference>
<keyword evidence="5" id="KW-0472">Membrane</keyword>
<dbReference type="EMBL" id="FXTE01000001">
    <property type="protein sequence ID" value="SMO33438.1"/>
    <property type="molecule type" value="Genomic_DNA"/>
</dbReference>
<keyword evidence="8" id="KW-1185">Reference proteome</keyword>
<dbReference type="Gene3D" id="3.90.550.10">
    <property type="entry name" value="Spore Coat Polysaccharide Biosynthesis Protein SpsA, Chain A"/>
    <property type="match status" value="1"/>
</dbReference>
<dbReference type="AlphaFoldDB" id="A0A521AF88"/>
<reference evidence="7 8" key="1">
    <citation type="submission" date="2017-05" db="EMBL/GenBank/DDBJ databases">
        <authorList>
            <person name="Varghese N."/>
            <person name="Submissions S."/>
        </authorList>
    </citation>
    <scope>NUCLEOTIDE SEQUENCE [LARGE SCALE GENOMIC DNA]</scope>
    <source>
        <strain evidence="7 8">DSM 28009</strain>
    </source>
</reference>
<name>A0A521AF88_9RHOB</name>
<dbReference type="InterPro" id="IPR029044">
    <property type="entry name" value="Nucleotide-diphossugar_trans"/>
</dbReference>
<dbReference type="GO" id="GO:0016757">
    <property type="term" value="F:glycosyltransferase activity"/>
    <property type="evidence" value="ECO:0007669"/>
    <property type="project" value="UniProtKB-KW"/>
</dbReference>
<dbReference type="PANTHER" id="PTHR43646">
    <property type="entry name" value="GLYCOSYLTRANSFERASE"/>
    <property type="match status" value="1"/>
</dbReference>
<dbReference type="PANTHER" id="PTHR43646:SF2">
    <property type="entry name" value="GLYCOSYLTRANSFERASE 2-LIKE DOMAIN-CONTAINING PROTEIN"/>
    <property type="match status" value="1"/>
</dbReference>